<dbReference type="GO" id="GO:0005737">
    <property type="term" value="C:cytoplasm"/>
    <property type="evidence" value="ECO:0007669"/>
    <property type="project" value="UniProtKB-SubCell"/>
</dbReference>
<dbReference type="GO" id="GO:0005634">
    <property type="term" value="C:nucleus"/>
    <property type="evidence" value="ECO:0007669"/>
    <property type="project" value="TreeGrafter"/>
</dbReference>
<evidence type="ECO:0000256" key="1">
    <source>
        <dbReference type="ARBA" id="ARBA00004370"/>
    </source>
</evidence>
<organism evidence="11 12">
    <name type="scientific">Coemansia spiralis</name>
    <dbReference type="NCBI Taxonomy" id="417178"/>
    <lineage>
        <taxon>Eukaryota</taxon>
        <taxon>Fungi</taxon>
        <taxon>Fungi incertae sedis</taxon>
        <taxon>Zoopagomycota</taxon>
        <taxon>Kickxellomycotina</taxon>
        <taxon>Kickxellomycetes</taxon>
        <taxon>Kickxellales</taxon>
        <taxon>Kickxellaceae</taxon>
        <taxon>Coemansia</taxon>
    </lineage>
</organism>
<evidence type="ECO:0000256" key="6">
    <source>
        <dbReference type="ARBA" id="ARBA00023228"/>
    </source>
</evidence>
<evidence type="ECO:0000256" key="4">
    <source>
        <dbReference type="ARBA" id="ARBA00022490"/>
    </source>
</evidence>
<dbReference type="InterPro" id="IPR006571">
    <property type="entry name" value="TLDc_dom"/>
</dbReference>
<evidence type="ECO:0000259" key="10">
    <source>
        <dbReference type="PROSITE" id="PS51886"/>
    </source>
</evidence>
<evidence type="ECO:0000256" key="3">
    <source>
        <dbReference type="ARBA" id="ARBA00004496"/>
    </source>
</evidence>
<dbReference type="PANTHER" id="PTHR23354:SF131">
    <property type="entry name" value="MTOR-ASSOCIATED PROTEIN MEAK7"/>
    <property type="match status" value="1"/>
</dbReference>
<name>A0A9W8KXG2_9FUNG</name>
<keyword evidence="4" id="KW-0963">Cytoplasm</keyword>
<sequence>MGNIESSILSVTRSQGKAADSVKQLSAHDKQVLEAYKHTHELNSANPFGSGYLYPYLKDLSNLSAQERLALLLYGDEYAQADAVYKLARLDTVEPTHSLREFATCVCKQAMARYWQHPEIYTESWFVDWILTRPQNSLVCMYATTLNNEGTQDTFSVLDEENRDMTDMHLKKWLKATSTPGGITQKAWQQWWKESTVFREFVDIALRTTELITQITKERDATNRKIINRVAENNLHSPQMLKPDIEYIFGIGNQKPQALLSPCIAWVICQELPSDSRIKWECVYSSKRDGRSWSTFQNAIENRGSVLLLVREKHANDNSPREFGAYLDSELTRKPTWHGTSDNLLFTIDPNSTTVFTIFRTTGFNDHYQYFNYATKTLPNGLGVGGQMGHFGLWIDSDFMHGCSNTAATFESKQLSTRAEFDIDTIEVWLVKPSKHLDEIDGSDKTKKSAMDANPDAVALLEMANRTMYSKMVREPEKDSS</sequence>
<dbReference type="PANTHER" id="PTHR23354">
    <property type="entry name" value="NUCLEOLAR PROTEIN 7/ESTROGEN RECEPTOR COACTIVATOR-RELATED"/>
    <property type="match status" value="1"/>
</dbReference>
<dbReference type="OrthoDB" id="26679at2759"/>
<dbReference type="PROSITE" id="PS51886">
    <property type="entry name" value="TLDC"/>
    <property type="match status" value="1"/>
</dbReference>
<evidence type="ECO:0000256" key="2">
    <source>
        <dbReference type="ARBA" id="ARBA00004371"/>
    </source>
</evidence>
<keyword evidence="5" id="KW-0472">Membrane</keyword>
<dbReference type="GO" id="GO:0016020">
    <property type="term" value="C:membrane"/>
    <property type="evidence" value="ECO:0007669"/>
    <property type="project" value="UniProtKB-SubCell"/>
</dbReference>
<evidence type="ECO:0000256" key="7">
    <source>
        <dbReference type="ARBA" id="ARBA00039594"/>
    </source>
</evidence>
<comment type="subcellular location">
    <subcellularLocation>
        <location evidence="3">Cytoplasm</location>
    </subcellularLocation>
    <subcellularLocation>
        <location evidence="2">Lysosome</location>
    </subcellularLocation>
    <subcellularLocation>
        <location evidence="1">Membrane</location>
    </subcellularLocation>
</comment>
<evidence type="ECO:0000256" key="5">
    <source>
        <dbReference type="ARBA" id="ARBA00023136"/>
    </source>
</evidence>
<evidence type="ECO:0000256" key="8">
    <source>
        <dbReference type="ARBA" id="ARBA00041780"/>
    </source>
</evidence>
<proteinExistence type="predicted"/>
<dbReference type="AlphaFoldDB" id="A0A9W8KXG2"/>
<accession>A0A9W8KXG2</accession>
<comment type="caution">
    <text evidence="11">The sequence shown here is derived from an EMBL/GenBank/DDBJ whole genome shotgun (WGS) entry which is preliminary data.</text>
</comment>
<dbReference type="GO" id="GO:0006979">
    <property type="term" value="P:response to oxidative stress"/>
    <property type="evidence" value="ECO:0007669"/>
    <property type="project" value="TreeGrafter"/>
</dbReference>
<keyword evidence="6" id="KW-0458">Lysosome</keyword>
<evidence type="ECO:0000313" key="11">
    <source>
        <dbReference type="EMBL" id="KAJ2674356.1"/>
    </source>
</evidence>
<dbReference type="EMBL" id="JANBTW010000058">
    <property type="protein sequence ID" value="KAJ2674356.1"/>
    <property type="molecule type" value="Genomic_DNA"/>
</dbReference>
<dbReference type="SMART" id="SM00584">
    <property type="entry name" value="TLDc"/>
    <property type="match status" value="1"/>
</dbReference>
<dbReference type="Pfam" id="PF07534">
    <property type="entry name" value="TLD"/>
    <property type="match status" value="1"/>
</dbReference>
<protein>
    <recommendedName>
        <fullName evidence="7">MTOR-associated protein MEAK7</fullName>
    </recommendedName>
    <alternativeName>
        <fullName evidence="9">TBC/LysM-associated domain-containing protein 1</fullName>
    </alternativeName>
    <alternativeName>
        <fullName evidence="8">TLD domain-containing protein 1</fullName>
    </alternativeName>
</protein>
<evidence type="ECO:0000256" key="9">
    <source>
        <dbReference type="ARBA" id="ARBA00042134"/>
    </source>
</evidence>
<gene>
    <name evidence="11" type="ORF">GGI25_004376</name>
</gene>
<evidence type="ECO:0000313" key="12">
    <source>
        <dbReference type="Proteomes" id="UP001151518"/>
    </source>
</evidence>
<dbReference type="Proteomes" id="UP001151518">
    <property type="component" value="Unassembled WGS sequence"/>
</dbReference>
<feature type="domain" description="TLDc" evidence="10">
    <location>
        <begin position="258"/>
        <end position="432"/>
    </location>
</feature>
<reference evidence="11" key="1">
    <citation type="submission" date="2022-07" db="EMBL/GenBank/DDBJ databases">
        <title>Phylogenomic reconstructions and comparative analyses of Kickxellomycotina fungi.</title>
        <authorList>
            <person name="Reynolds N.K."/>
            <person name="Stajich J.E."/>
            <person name="Barry K."/>
            <person name="Grigoriev I.V."/>
            <person name="Crous P."/>
            <person name="Smith M.E."/>
        </authorList>
    </citation>
    <scope>NUCLEOTIDE SEQUENCE</scope>
    <source>
        <strain evidence="11">NRRL 3115</strain>
    </source>
</reference>